<dbReference type="Gene3D" id="3.40.50.700">
    <property type="entry name" value="NADH:ubiquinone oxidoreductase-like, 20kDa subunit"/>
    <property type="match status" value="1"/>
</dbReference>
<evidence type="ECO:0000313" key="15">
    <source>
        <dbReference type="EMBL" id="PHY89790.1"/>
    </source>
</evidence>
<dbReference type="EMBL" id="LDWY01000085">
    <property type="protein sequence ID" value="PHY89790.1"/>
    <property type="molecule type" value="Genomic_DNA"/>
</dbReference>
<keyword evidence="10" id="KW-0408">Iron</keyword>
<accession>A0A2G4QZS6</accession>
<dbReference type="GO" id="GO:0044569">
    <property type="term" value="C:[Ni-Fe] hydrogenase complex"/>
    <property type="evidence" value="ECO:0007669"/>
    <property type="project" value="TreeGrafter"/>
</dbReference>
<dbReference type="NCBIfam" id="TIGR00391">
    <property type="entry name" value="hydA"/>
    <property type="match status" value="1"/>
</dbReference>
<gene>
    <name evidence="15" type="ORF">AA994_06780</name>
</gene>
<keyword evidence="11" id="KW-0411">Iron-sulfur</keyword>
<dbReference type="GO" id="GO:0030313">
    <property type="term" value="C:cell envelope"/>
    <property type="evidence" value="ECO:0007669"/>
    <property type="project" value="UniProtKB-SubCell"/>
</dbReference>
<dbReference type="InterPro" id="IPR037024">
    <property type="entry name" value="NiFe_Hase_small_N_sf"/>
</dbReference>
<evidence type="ECO:0000313" key="16">
    <source>
        <dbReference type="Proteomes" id="UP000237472"/>
    </source>
</evidence>
<evidence type="ECO:0000256" key="9">
    <source>
        <dbReference type="ARBA" id="ARBA00023002"/>
    </source>
</evidence>
<comment type="subunit">
    <text evidence="5">Heterodimer of a large and a small subunit.</text>
</comment>
<comment type="cofactor">
    <cofactor evidence="2">
        <name>[4Fe-4S] cluster</name>
        <dbReference type="ChEBI" id="CHEBI:49883"/>
    </cofactor>
</comment>
<evidence type="ECO:0000256" key="4">
    <source>
        <dbReference type="ARBA" id="ARBA00006605"/>
    </source>
</evidence>
<evidence type="ECO:0000256" key="11">
    <source>
        <dbReference type="ARBA" id="ARBA00023014"/>
    </source>
</evidence>
<reference evidence="16" key="1">
    <citation type="submission" date="2015-06" db="EMBL/GenBank/DDBJ databases">
        <authorList>
            <person name="Parisi A."/>
            <person name="Chiara M."/>
            <person name="Florio D."/>
            <person name="Miccolupo A."/>
            <person name="Manzari C."/>
            <person name="Mion D."/>
            <person name="Caruso M."/>
            <person name="D'erchia A.M."/>
            <person name="Zanoni R."/>
        </authorList>
    </citation>
    <scope>NUCLEOTIDE SEQUENCE [LARGE SCALE GENOMIC DNA]</scope>
    <source>
        <strain evidence="16">73/13</strain>
    </source>
</reference>
<keyword evidence="6" id="KW-0004">4Fe-4S</keyword>
<dbReference type="Proteomes" id="UP000237472">
    <property type="component" value="Unassembled WGS sequence"/>
</dbReference>
<evidence type="ECO:0000256" key="10">
    <source>
        <dbReference type="ARBA" id="ARBA00023004"/>
    </source>
</evidence>
<evidence type="ECO:0000256" key="7">
    <source>
        <dbReference type="ARBA" id="ARBA00022723"/>
    </source>
</evidence>
<dbReference type="Pfam" id="PF14720">
    <property type="entry name" value="NiFe_hyd_SSU_C"/>
    <property type="match status" value="1"/>
</dbReference>
<evidence type="ECO:0000256" key="2">
    <source>
        <dbReference type="ARBA" id="ARBA00001966"/>
    </source>
</evidence>
<evidence type="ECO:0000256" key="1">
    <source>
        <dbReference type="ARBA" id="ARBA00001927"/>
    </source>
</evidence>
<comment type="caution">
    <text evidence="15">The sequence shown here is derived from an EMBL/GenBank/DDBJ whole genome shotgun (WGS) entry which is preliminary data.</text>
</comment>
<keyword evidence="8" id="KW-0732">Signal</keyword>
<dbReference type="GO" id="GO:0009375">
    <property type="term" value="C:ferredoxin hydrogenase complex"/>
    <property type="evidence" value="ECO:0007669"/>
    <property type="project" value="InterPro"/>
</dbReference>
<dbReference type="InterPro" id="IPR037148">
    <property type="entry name" value="NiFe-Hase_small_C_sf"/>
</dbReference>
<dbReference type="Pfam" id="PF01058">
    <property type="entry name" value="Oxidored_q6"/>
    <property type="match status" value="1"/>
</dbReference>
<evidence type="ECO:0000259" key="13">
    <source>
        <dbReference type="Pfam" id="PF01058"/>
    </source>
</evidence>
<feature type="domain" description="NADH:ubiquinone oxidoreductase-like 20kDa subunit" evidence="13">
    <location>
        <begin position="79"/>
        <end position="220"/>
    </location>
</feature>
<evidence type="ECO:0000256" key="6">
    <source>
        <dbReference type="ARBA" id="ARBA00022485"/>
    </source>
</evidence>
<dbReference type="PANTHER" id="PTHR30013:SF7">
    <property type="entry name" value="HYDROGENASE-2 SMALL CHAIN"/>
    <property type="match status" value="1"/>
</dbReference>
<feature type="domain" description="Cytochrome-c3 hydrogenase C-terminal" evidence="14">
    <location>
        <begin position="241"/>
        <end position="322"/>
    </location>
</feature>
<dbReference type="GO" id="GO:0051538">
    <property type="term" value="F:3 iron, 4 sulfur cluster binding"/>
    <property type="evidence" value="ECO:0007669"/>
    <property type="project" value="UniProtKB-KW"/>
</dbReference>
<dbReference type="GO" id="GO:0008901">
    <property type="term" value="F:ferredoxin hydrogenase activity"/>
    <property type="evidence" value="ECO:0007669"/>
    <property type="project" value="InterPro"/>
</dbReference>
<dbReference type="SUPFAM" id="SSF56770">
    <property type="entry name" value="HydA/Nqo6-like"/>
    <property type="match status" value="1"/>
</dbReference>
<comment type="cofactor">
    <cofactor evidence="1">
        <name>[3Fe-4S] cluster</name>
        <dbReference type="ChEBI" id="CHEBI:21137"/>
    </cofactor>
</comment>
<evidence type="ECO:0000259" key="14">
    <source>
        <dbReference type="Pfam" id="PF14720"/>
    </source>
</evidence>
<dbReference type="PANTHER" id="PTHR30013">
    <property type="entry name" value="NIFE / NIFESE HYDROGENASE SMALL SUBUNIT FAMILY MEMBER"/>
    <property type="match status" value="1"/>
</dbReference>
<keyword evidence="12" id="KW-0003">3Fe-4S</keyword>
<organism evidence="15 16">
    <name type="scientific">Campylobacter vulpis</name>
    <dbReference type="NCBI Taxonomy" id="1655500"/>
    <lineage>
        <taxon>Bacteria</taxon>
        <taxon>Pseudomonadati</taxon>
        <taxon>Campylobacterota</taxon>
        <taxon>Epsilonproteobacteria</taxon>
        <taxon>Campylobacterales</taxon>
        <taxon>Campylobacteraceae</taxon>
        <taxon>Campylobacter</taxon>
    </lineage>
</organism>
<dbReference type="GO" id="GO:0009055">
    <property type="term" value="F:electron transfer activity"/>
    <property type="evidence" value="ECO:0007669"/>
    <property type="project" value="TreeGrafter"/>
</dbReference>
<proteinExistence type="inferred from homology"/>
<dbReference type="PRINTS" id="PR00614">
    <property type="entry name" value="NIHGNASESMLL"/>
</dbReference>
<evidence type="ECO:0000256" key="3">
    <source>
        <dbReference type="ARBA" id="ARBA00004196"/>
    </source>
</evidence>
<protein>
    <submittedName>
        <fullName evidence="15">Oxidoreductase</fullName>
    </submittedName>
</protein>
<evidence type="ECO:0000256" key="5">
    <source>
        <dbReference type="ARBA" id="ARBA00011771"/>
    </source>
</evidence>
<comment type="similarity">
    <text evidence="4">Belongs to the [NiFe]/[NiFeSe] hydrogenase small subunit family.</text>
</comment>
<dbReference type="GO" id="GO:0009061">
    <property type="term" value="P:anaerobic respiration"/>
    <property type="evidence" value="ECO:0007669"/>
    <property type="project" value="TreeGrafter"/>
</dbReference>
<dbReference type="Gene3D" id="4.10.480.10">
    <property type="entry name" value="Cytochrome-c3 hydrogenase, C-terminal domain"/>
    <property type="match status" value="1"/>
</dbReference>
<dbReference type="AlphaFoldDB" id="A0A2G4QZS6"/>
<dbReference type="InterPro" id="IPR027394">
    <property type="entry name" value="Cytochrome-c3_hydrogenase_C"/>
</dbReference>
<dbReference type="GO" id="GO:0051539">
    <property type="term" value="F:4 iron, 4 sulfur cluster binding"/>
    <property type="evidence" value="ECO:0007669"/>
    <property type="project" value="UniProtKB-KW"/>
</dbReference>
<keyword evidence="9" id="KW-0560">Oxidoreductase</keyword>
<dbReference type="GO" id="GO:0016020">
    <property type="term" value="C:membrane"/>
    <property type="evidence" value="ECO:0007669"/>
    <property type="project" value="TreeGrafter"/>
</dbReference>
<dbReference type="InterPro" id="IPR001821">
    <property type="entry name" value="NiFe_hydrogenase_ssu"/>
</dbReference>
<sequence length="551" mass="61719">MKRVKPYFVGIKMDNNALKACLEKRLANLKGGEKGMINEASVATMLKHLGISSELLNLACEYFSLAPKLNVIWLHLAECTGCSESLLRSEKPDLAEFIFEFFSLNYHETLMLANGTKAEECLEKAMKEEFVLIVEGAVAPIDTFYLSIGAEGKSGYELLQSVADKAQIIFAVGTCSSYGGIQAAYPNPTKTCGISQVLSQKVIQIPGCPPSDVNIVATLAFYALFGEAPELDDKNRPKWSYGKCLHDMCERKAKFESGIFAESFDDVAAKNGACLFKVGCKGPYTYNNCPKVKFNAKTSWPVAAGHGCIACSEENFWDDFGFYEKPMANAFAYAKIKRENELILENKNLTLSALKDEINEDELIFYLKESLQILIKKEETLELLNFNFEANLKCALTNLAKNKLGLSLLENYKKSFPKQYAFIEANFDENSKISNDIWEFFDLSYILAKGEFLKDKRHFIEAAQNYAFKHASPYDFKLSVKEDGVKLDLNKSLRMSLIYLCGGLELEGIAFSLLSALAKSLKEIQKNYADKRLILSVDESLNQPFLHQILS</sequence>
<comment type="subcellular location">
    <subcellularLocation>
        <location evidence="3">Cell envelope</location>
    </subcellularLocation>
</comment>
<evidence type="ECO:0000256" key="8">
    <source>
        <dbReference type="ARBA" id="ARBA00022729"/>
    </source>
</evidence>
<keyword evidence="7" id="KW-0479">Metal-binding</keyword>
<dbReference type="GO" id="GO:0046872">
    <property type="term" value="F:metal ion binding"/>
    <property type="evidence" value="ECO:0007669"/>
    <property type="project" value="UniProtKB-KW"/>
</dbReference>
<evidence type="ECO:0000256" key="12">
    <source>
        <dbReference type="ARBA" id="ARBA00023291"/>
    </source>
</evidence>
<dbReference type="InterPro" id="IPR006137">
    <property type="entry name" value="NADH_UbQ_OxRdtase-like_20kDa"/>
</dbReference>
<name>A0A2G4QZS6_9BACT</name>